<gene>
    <name evidence="2" type="ORF">O0I10_006801</name>
</gene>
<dbReference type="PANTHER" id="PTHR14256:SF1">
    <property type="entry name" value="GEO09626P1"/>
    <property type="match status" value="1"/>
</dbReference>
<dbReference type="AlphaFoldDB" id="A0AAD7XUI4"/>
<dbReference type="Proteomes" id="UP001234581">
    <property type="component" value="Unassembled WGS sequence"/>
</dbReference>
<dbReference type="InterPro" id="IPR010530">
    <property type="entry name" value="B12D"/>
</dbReference>
<reference evidence="2 3" key="1">
    <citation type="submission" date="2023-03" db="EMBL/GenBank/DDBJ databases">
        <title>Genome sequence of Lichtheimia ornata CBS 291.66.</title>
        <authorList>
            <person name="Mohabir J.T."/>
            <person name="Shea T.P."/>
            <person name="Kurbessoian T."/>
            <person name="Berby B."/>
            <person name="Fontaine J."/>
            <person name="Livny J."/>
            <person name="Gnirke A."/>
            <person name="Stajich J.E."/>
            <person name="Cuomo C.A."/>
        </authorList>
    </citation>
    <scope>NUCLEOTIDE SEQUENCE [LARGE SCALE GENOMIC DNA]</scope>
    <source>
        <strain evidence="2">CBS 291.66</strain>
    </source>
</reference>
<accession>A0AAD7XUI4</accession>
<keyword evidence="1" id="KW-0472">Membrane</keyword>
<dbReference type="GeneID" id="83214211"/>
<organism evidence="2 3">
    <name type="scientific">Lichtheimia ornata</name>
    <dbReference type="NCBI Taxonomy" id="688661"/>
    <lineage>
        <taxon>Eukaryota</taxon>
        <taxon>Fungi</taxon>
        <taxon>Fungi incertae sedis</taxon>
        <taxon>Mucoromycota</taxon>
        <taxon>Mucoromycotina</taxon>
        <taxon>Mucoromycetes</taxon>
        <taxon>Mucorales</taxon>
        <taxon>Lichtheimiaceae</taxon>
        <taxon>Lichtheimia</taxon>
    </lineage>
</organism>
<sequence length="81" mass="9293">MSALSRFAKQSIKPEVIPLLVIVGGALTGAVYIGVHAAKAPDVAWDHKENPYPWQDVKDGEQVKLMALQQKYKNRWERYRW</sequence>
<dbReference type="EMBL" id="JARTCD010000031">
    <property type="protein sequence ID" value="KAJ8657499.1"/>
    <property type="molecule type" value="Genomic_DNA"/>
</dbReference>
<dbReference type="RefSeq" id="XP_058342412.1">
    <property type="nucleotide sequence ID" value="XM_058486826.1"/>
</dbReference>
<dbReference type="PANTHER" id="PTHR14256">
    <property type="entry name" value="NADH-UBIQUINONE OXIDOREDUCTASE MLRQ SUBUNIT"/>
    <property type="match status" value="1"/>
</dbReference>
<proteinExistence type="predicted"/>
<evidence type="ECO:0000313" key="3">
    <source>
        <dbReference type="Proteomes" id="UP001234581"/>
    </source>
</evidence>
<feature type="transmembrane region" description="Helical" evidence="1">
    <location>
        <begin position="16"/>
        <end position="35"/>
    </location>
</feature>
<comment type="caution">
    <text evidence="2">The sequence shown here is derived from an EMBL/GenBank/DDBJ whole genome shotgun (WGS) entry which is preliminary data.</text>
</comment>
<evidence type="ECO:0000313" key="2">
    <source>
        <dbReference type="EMBL" id="KAJ8657499.1"/>
    </source>
</evidence>
<keyword evidence="3" id="KW-1185">Reference proteome</keyword>
<name>A0AAD7XUI4_9FUNG</name>
<keyword evidence="1" id="KW-0812">Transmembrane</keyword>
<evidence type="ECO:0000256" key="1">
    <source>
        <dbReference type="SAM" id="Phobius"/>
    </source>
</evidence>
<keyword evidence="1" id="KW-1133">Transmembrane helix</keyword>
<dbReference type="Pfam" id="PF06522">
    <property type="entry name" value="B12D"/>
    <property type="match status" value="1"/>
</dbReference>
<protein>
    <submittedName>
        <fullName evidence="2">Uncharacterized protein</fullName>
    </submittedName>
</protein>